<comment type="caution">
    <text evidence="7">The sequence shown here is derived from an EMBL/GenBank/DDBJ whole genome shotgun (WGS) entry which is preliminary data.</text>
</comment>
<keyword evidence="5" id="KW-0411">Iron-sulfur</keyword>
<gene>
    <name evidence="7" type="ORF">HNP33_002922</name>
</gene>
<reference evidence="7 8" key="1">
    <citation type="submission" date="2020-08" db="EMBL/GenBank/DDBJ databases">
        <title>Functional genomics of gut bacteria from endangered species of beetles.</title>
        <authorList>
            <person name="Carlos-Shanley C."/>
        </authorList>
    </citation>
    <scope>NUCLEOTIDE SEQUENCE [LARGE SCALE GENOMIC DNA]</scope>
    <source>
        <strain evidence="7 8">S00124</strain>
    </source>
</reference>
<comment type="cofactor">
    <cofactor evidence="1">
        <name>[4Fe-4S] cluster</name>
        <dbReference type="ChEBI" id="CHEBI:49883"/>
    </cofactor>
</comment>
<proteinExistence type="predicted"/>
<dbReference type="SFLD" id="SFLDG01102">
    <property type="entry name" value="Uncharacterised_Radical_SAM_Su"/>
    <property type="match status" value="1"/>
</dbReference>
<dbReference type="NCBIfam" id="TIGR03916">
    <property type="entry name" value="rSAM_link_UDG"/>
    <property type="match status" value="1"/>
</dbReference>
<dbReference type="InterPro" id="IPR023874">
    <property type="entry name" value="DNA_rSAM_put"/>
</dbReference>
<dbReference type="InterPro" id="IPR007197">
    <property type="entry name" value="rSAM"/>
</dbReference>
<evidence type="ECO:0000256" key="1">
    <source>
        <dbReference type="ARBA" id="ARBA00001966"/>
    </source>
</evidence>
<organism evidence="7 8">
    <name type="scientific">Comamonas odontotermitis</name>
    <dbReference type="NCBI Taxonomy" id="379895"/>
    <lineage>
        <taxon>Bacteria</taxon>
        <taxon>Pseudomonadati</taxon>
        <taxon>Pseudomonadota</taxon>
        <taxon>Betaproteobacteria</taxon>
        <taxon>Burkholderiales</taxon>
        <taxon>Comamonadaceae</taxon>
        <taxon>Comamonas</taxon>
    </lineage>
</organism>
<dbReference type="EMBL" id="JACHKZ010000019">
    <property type="protein sequence ID" value="MBB6578820.1"/>
    <property type="molecule type" value="Genomic_DNA"/>
</dbReference>
<feature type="region of interest" description="Disordered" evidence="6">
    <location>
        <begin position="205"/>
        <end position="238"/>
    </location>
</feature>
<dbReference type="SUPFAM" id="SSF102114">
    <property type="entry name" value="Radical SAM enzymes"/>
    <property type="match status" value="1"/>
</dbReference>
<dbReference type="Gene3D" id="3.20.20.70">
    <property type="entry name" value="Aldolase class I"/>
    <property type="match status" value="1"/>
</dbReference>
<keyword evidence="2" id="KW-0949">S-adenosyl-L-methionine</keyword>
<dbReference type="InterPro" id="IPR013785">
    <property type="entry name" value="Aldolase_TIM"/>
</dbReference>
<evidence type="ECO:0000313" key="7">
    <source>
        <dbReference type="EMBL" id="MBB6578820.1"/>
    </source>
</evidence>
<evidence type="ECO:0000256" key="5">
    <source>
        <dbReference type="ARBA" id="ARBA00023014"/>
    </source>
</evidence>
<accession>A0ABR6RI32</accession>
<keyword evidence="8" id="KW-1185">Reference proteome</keyword>
<evidence type="ECO:0000313" key="8">
    <source>
        <dbReference type="Proteomes" id="UP000562492"/>
    </source>
</evidence>
<dbReference type="PANTHER" id="PTHR21180:SF9">
    <property type="entry name" value="TYPE II SECRETION SYSTEM PROTEIN K"/>
    <property type="match status" value="1"/>
</dbReference>
<dbReference type="CDD" id="cd01335">
    <property type="entry name" value="Radical_SAM"/>
    <property type="match status" value="1"/>
</dbReference>
<evidence type="ECO:0000256" key="4">
    <source>
        <dbReference type="ARBA" id="ARBA00023004"/>
    </source>
</evidence>
<dbReference type="PANTHER" id="PTHR21180">
    <property type="entry name" value="ENDONUCLEASE/EXONUCLEASE/PHOSPHATASE FAMILY DOMAIN-CONTAINING PROTEIN 1"/>
    <property type="match status" value="1"/>
</dbReference>
<dbReference type="Proteomes" id="UP000562492">
    <property type="component" value="Unassembled WGS sequence"/>
</dbReference>
<evidence type="ECO:0000256" key="6">
    <source>
        <dbReference type="SAM" id="MobiDB-lite"/>
    </source>
</evidence>
<evidence type="ECO:0000256" key="2">
    <source>
        <dbReference type="ARBA" id="ARBA00022691"/>
    </source>
</evidence>
<keyword evidence="4" id="KW-0408">Iron</keyword>
<dbReference type="InterPro" id="IPR051675">
    <property type="entry name" value="Endo/Exo/Phosphatase_dom_1"/>
</dbReference>
<protein>
    <submittedName>
        <fullName evidence="7">DNA modification/repair radical SAM protein</fullName>
    </submittedName>
</protein>
<name>A0ABR6RI32_9BURK</name>
<keyword evidence="3" id="KW-0479">Metal-binding</keyword>
<dbReference type="InterPro" id="IPR058240">
    <property type="entry name" value="rSAM_sf"/>
</dbReference>
<dbReference type="RefSeq" id="WP_184709647.1">
    <property type="nucleotide sequence ID" value="NZ_JACHKZ010000019.1"/>
</dbReference>
<dbReference type="SFLD" id="SFLDS00029">
    <property type="entry name" value="Radical_SAM"/>
    <property type="match status" value="1"/>
</dbReference>
<dbReference type="InterPro" id="IPR010994">
    <property type="entry name" value="RuvA_2-like"/>
</dbReference>
<evidence type="ECO:0000256" key="3">
    <source>
        <dbReference type="ARBA" id="ARBA00022723"/>
    </source>
</evidence>
<dbReference type="SUPFAM" id="SSF47781">
    <property type="entry name" value="RuvA domain 2-like"/>
    <property type="match status" value="1"/>
</dbReference>
<sequence>MQTIAKLRILADAAKYDASCASSGVKGRDSLDGKGMGSAEGMGICHSYTPDGRCVSLLKILLTNFCIYDCRYCINRKSSNVLRARFTAAEVVALTLDFYRRNCIEGLFLSSGIIQSSNYTMEQLVEVARSLREDHDFRGYIHLKTIPDADPQLLALAGRYADRLSINIELPTSQGLQQLAPEKNASGIASAMGDVARHIEEARQESVAHAAQKPVSLPGAQRARRATPARYAPGGQSTQMIVGADGTSDAVILRTSSALYTGHRLRRVYYSAFSPIPDASADLPLQAPPLIREHRLYQADWLMRFYGFAHEEIIAPGAAGMLDLEIDPKLAWALAHRQHFPINLNRAPREWLLRVPGLGGRSVERLLAARSVRSLRLADLQQLHVASAKVLAFVELADYHPRPGALESVQLREQLIAQMAQGAAQRRHSGMRLAAAGQMALF</sequence>